<dbReference type="OrthoDB" id="5327538at2759"/>
<keyword evidence="4" id="KW-0521">NADP</keyword>
<organism evidence="10 11">
    <name type="scientific">Intoshia linei</name>
    <dbReference type="NCBI Taxonomy" id="1819745"/>
    <lineage>
        <taxon>Eukaryota</taxon>
        <taxon>Metazoa</taxon>
        <taxon>Spiralia</taxon>
        <taxon>Lophotrochozoa</taxon>
        <taxon>Mesozoa</taxon>
        <taxon>Orthonectida</taxon>
        <taxon>Rhopaluridae</taxon>
        <taxon>Intoshia</taxon>
    </lineage>
</organism>
<keyword evidence="7" id="KW-0576">Peroxisome</keyword>
<evidence type="ECO:0000256" key="2">
    <source>
        <dbReference type="ARBA" id="ARBA00004275"/>
    </source>
</evidence>
<comment type="subcellular location">
    <subcellularLocation>
        <location evidence="1">Mitochondrion</location>
    </subcellularLocation>
    <subcellularLocation>
        <location evidence="2">Peroxisome</location>
    </subcellularLocation>
</comment>
<dbReference type="Proteomes" id="UP000078046">
    <property type="component" value="Unassembled WGS sequence"/>
</dbReference>
<dbReference type="SUPFAM" id="SSF55718">
    <property type="entry name" value="SCP-like"/>
    <property type="match status" value="1"/>
</dbReference>
<dbReference type="InterPro" id="IPR036527">
    <property type="entry name" value="SCP2_sterol-bd_dom_sf"/>
</dbReference>
<accession>A0A177B4X4</accession>
<dbReference type="GO" id="GO:0005777">
    <property type="term" value="C:peroxisome"/>
    <property type="evidence" value="ECO:0007669"/>
    <property type="project" value="UniProtKB-SubCell"/>
</dbReference>
<evidence type="ECO:0000256" key="7">
    <source>
        <dbReference type="ARBA" id="ARBA00023140"/>
    </source>
</evidence>
<evidence type="ECO:0000256" key="1">
    <source>
        <dbReference type="ARBA" id="ARBA00004173"/>
    </source>
</evidence>
<reference evidence="10 11" key="1">
    <citation type="submission" date="2016-04" db="EMBL/GenBank/DDBJ databases">
        <title>The genome of Intoshia linei affirms orthonectids as highly simplified spiralians.</title>
        <authorList>
            <person name="Mikhailov K.V."/>
            <person name="Slusarev G.S."/>
            <person name="Nikitin M.A."/>
            <person name="Logacheva M.D."/>
            <person name="Penin A."/>
            <person name="Aleoshin V."/>
            <person name="Panchin Y.V."/>
        </authorList>
    </citation>
    <scope>NUCLEOTIDE SEQUENCE [LARGE SCALE GENOMIC DNA]</scope>
    <source>
        <strain evidence="10">Intl2013</strain>
        <tissue evidence="10">Whole animal</tissue>
    </source>
</reference>
<gene>
    <name evidence="10" type="ORF">A3Q56_03807</name>
</gene>
<evidence type="ECO:0000259" key="9">
    <source>
        <dbReference type="Pfam" id="PF02036"/>
    </source>
</evidence>
<dbReference type="PANTHER" id="PTHR42808:SF3">
    <property type="entry name" value="HYDROXYSTEROID DEHYDROGENASE-LIKE PROTEIN 2"/>
    <property type="match status" value="1"/>
</dbReference>
<dbReference type="InterPro" id="IPR051935">
    <property type="entry name" value="HSDL2"/>
</dbReference>
<protein>
    <recommendedName>
        <fullName evidence="8">Hydroxysteroid dehydrogenase-like protein 2</fullName>
    </recommendedName>
</protein>
<keyword evidence="6" id="KW-0496">Mitochondrion</keyword>
<dbReference type="GO" id="GO:0005739">
    <property type="term" value="C:mitochondrion"/>
    <property type="evidence" value="ECO:0007669"/>
    <property type="project" value="UniProtKB-SubCell"/>
</dbReference>
<evidence type="ECO:0000256" key="4">
    <source>
        <dbReference type="ARBA" id="ARBA00022857"/>
    </source>
</evidence>
<evidence type="ECO:0000313" key="10">
    <source>
        <dbReference type="EMBL" id="OAF68454.1"/>
    </source>
</evidence>
<dbReference type="Gene3D" id="3.30.1050.10">
    <property type="entry name" value="SCP2 sterol-binding domain"/>
    <property type="match status" value="1"/>
</dbReference>
<dbReference type="Pfam" id="PF00106">
    <property type="entry name" value="adh_short"/>
    <property type="match status" value="1"/>
</dbReference>
<keyword evidence="5" id="KW-0560">Oxidoreductase</keyword>
<evidence type="ECO:0000256" key="5">
    <source>
        <dbReference type="ARBA" id="ARBA00023002"/>
    </source>
</evidence>
<evidence type="ECO:0000256" key="8">
    <source>
        <dbReference type="ARBA" id="ARBA00040243"/>
    </source>
</evidence>
<dbReference type="InterPro" id="IPR003033">
    <property type="entry name" value="SCP2_sterol-bd_dom"/>
</dbReference>
<dbReference type="Pfam" id="PF02036">
    <property type="entry name" value="SCP2"/>
    <property type="match status" value="1"/>
</dbReference>
<dbReference type="AlphaFoldDB" id="A0A177B4X4"/>
<evidence type="ECO:0000256" key="3">
    <source>
        <dbReference type="ARBA" id="ARBA00006484"/>
    </source>
</evidence>
<sequence>MKQYDLMNSVNARGTYLMSKYCINHMKKSKNAHILNLSPPINLNPVWLKNHAAYTLSKYGMSMFTIAMSHELRPFSIKVNSLWPQTAIYTAAMERLGGGDGVKKFCRSSEILCDAVEEIFKDGSDKNSGNLYIDEELLRKKGHIDFEKYSLGDATLLTDFFIGDSVPTDFSVKKDVNIQKIVEKVAKSINNDMIQQVGAKFIVDFGETKYILDLKKNGTFQEKQKNEESTDATLKISAEDFSNIMSGKSSAMDAYVSGRLHIEGDIECAMKLANVINK</sequence>
<evidence type="ECO:0000256" key="6">
    <source>
        <dbReference type="ARBA" id="ARBA00023128"/>
    </source>
</evidence>
<comment type="similarity">
    <text evidence="3">Belongs to the short-chain dehydrogenases/reductases (SDR) family.</text>
</comment>
<dbReference type="PANTHER" id="PTHR42808">
    <property type="entry name" value="HYDROXYSTEROID DEHYDROGENASE-LIKE PROTEIN 2"/>
    <property type="match status" value="1"/>
</dbReference>
<dbReference type="GO" id="GO:0016491">
    <property type="term" value="F:oxidoreductase activity"/>
    <property type="evidence" value="ECO:0007669"/>
    <property type="project" value="UniProtKB-KW"/>
</dbReference>
<dbReference type="EMBL" id="LWCA01000444">
    <property type="protein sequence ID" value="OAF68454.1"/>
    <property type="molecule type" value="Genomic_DNA"/>
</dbReference>
<dbReference type="SUPFAM" id="SSF51735">
    <property type="entry name" value="NAD(P)-binding Rossmann-fold domains"/>
    <property type="match status" value="1"/>
</dbReference>
<evidence type="ECO:0000313" key="11">
    <source>
        <dbReference type="Proteomes" id="UP000078046"/>
    </source>
</evidence>
<name>A0A177B4X4_9BILA</name>
<dbReference type="Gene3D" id="3.40.50.720">
    <property type="entry name" value="NAD(P)-binding Rossmann-like Domain"/>
    <property type="match status" value="1"/>
</dbReference>
<dbReference type="InterPro" id="IPR002347">
    <property type="entry name" value="SDR_fam"/>
</dbReference>
<keyword evidence="11" id="KW-1185">Reference proteome</keyword>
<dbReference type="InterPro" id="IPR036291">
    <property type="entry name" value="NAD(P)-bd_dom_sf"/>
</dbReference>
<feature type="domain" description="SCP2" evidence="9">
    <location>
        <begin position="189"/>
        <end position="276"/>
    </location>
</feature>
<proteinExistence type="inferred from homology"/>
<comment type="caution">
    <text evidence="10">The sequence shown here is derived from an EMBL/GenBank/DDBJ whole genome shotgun (WGS) entry which is preliminary data.</text>
</comment>